<dbReference type="AlphaFoldDB" id="A0A6M1TCI2"/>
<dbReference type="EMBL" id="JAALLS010000032">
    <property type="protein sequence ID" value="NGP90073.1"/>
    <property type="molecule type" value="Genomic_DNA"/>
</dbReference>
<feature type="signal peptide" evidence="1">
    <location>
        <begin position="1"/>
        <end position="28"/>
    </location>
</feature>
<dbReference type="PROSITE" id="PS51257">
    <property type="entry name" value="PROKAR_LIPOPROTEIN"/>
    <property type="match status" value="1"/>
</dbReference>
<dbReference type="RefSeq" id="WP_165271302.1">
    <property type="nucleotide sequence ID" value="NZ_JAALLS010000032.1"/>
</dbReference>
<proteinExistence type="predicted"/>
<evidence type="ECO:0008006" key="4">
    <source>
        <dbReference type="Google" id="ProtNLM"/>
    </source>
</evidence>
<accession>A0A6M1TCI2</accession>
<dbReference type="Proteomes" id="UP000479132">
    <property type="component" value="Unassembled WGS sequence"/>
</dbReference>
<keyword evidence="3" id="KW-1185">Reference proteome</keyword>
<keyword evidence="1" id="KW-0732">Signal</keyword>
<evidence type="ECO:0000313" key="2">
    <source>
        <dbReference type="EMBL" id="NGP90073.1"/>
    </source>
</evidence>
<sequence length="338" mass="36200">MKYFKHNITSVFLVLLMFALFSCESSSTSEGPQLKELLDEAKTSTGAFLRVASVKSAAFDLADKSTAAYTIKAEYEDGEGNSLLESVEFYVAYESFALDPQQRETIKETKDPFKTVDASAFEEDSESGLPTATISVPLSEAVSALSGLSMSDLGVGDSFELRWKVNLTDGRSFSVDQSSAPVSSGFYRSPFFSRVKTVQKIPADEFTGMYHFEAQGAGVFGWPTFETSFDAQLSVDPENKLNGRVFTAKPYPPGASGFDLAEIQVPIALGPTATPTSEVGTGLGCDAGLAVGPMQNSSQNGVIIDVNDDSQFTLVVGDNVRGDCDASPVDVTYIVTKL</sequence>
<protein>
    <recommendedName>
        <fullName evidence="4">Lipoprotein</fullName>
    </recommendedName>
</protein>
<name>A0A6M1TCI2_9BACT</name>
<gene>
    <name evidence="2" type="ORF">G3569_17075</name>
</gene>
<evidence type="ECO:0000313" key="3">
    <source>
        <dbReference type="Proteomes" id="UP000479132"/>
    </source>
</evidence>
<evidence type="ECO:0000256" key="1">
    <source>
        <dbReference type="SAM" id="SignalP"/>
    </source>
</evidence>
<feature type="chain" id="PRO_5026909303" description="Lipoprotein" evidence="1">
    <location>
        <begin position="29"/>
        <end position="338"/>
    </location>
</feature>
<reference evidence="2 3" key="1">
    <citation type="submission" date="2020-02" db="EMBL/GenBank/DDBJ databases">
        <title>Aliifodinibius halophilus 2W32, complete genome.</title>
        <authorList>
            <person name="Li Y."/>
            <person name="Wu S."/>
        </authorList>
    </citation>
    <scope>NUCLEOTIDE SEQUENCE [LARGE SCALE GENOMIC DNA]</scope>
    <source>
        <strain evidence="2 3">2W32</strain>
    </source>
</reference>
<organism evidence="2 3">
    <name type="scientific">Fodinibius halophilus</name>
    <dbReference type="NCBI Taxonomy" id="1736908"/>
    <lineage>
        <taxon>Bacteria</taxon>
        <taxon>Pseudomonadati</taxon>
        <taxon>Balneolota</taxon>
        <taxon>Balneolia</taxon>
        <taxon>Balneolales</taxon>
        <taxon>Balneolaceae</taxon>
        <taxon>Fodinibius</taxon>
    </lineage>
</organism>
<comment type="caution">
    <text evidence="2">The sequence shown here is derived from an EMBL/GenBank/DDBJ whole genome shotgun (WGS) entry which is preliminary data.</text>
</comment>